<dbReference type="GO" id="GO:0003735">
    <property type="term" value="F:structural constituent of ribosome"/>
    <property type="evidence" value="ECO:0007669"/>
    <property type="project" value="InterPro"/>
</dbReference>
<evidence type="ECO:0000256" key="1">
    <source>
        <dbReference type="ARBA" id="ARBA00007594"/>
    </source>
</evidence>
<dbReference type="CDD" id="cd01658">
    <property type="entry name" value="Ribosomal_L30"/>
    <property type="match status" value="1"/>
</dbReference>
<name>A0A6I4UXG7_9SPHN</name>
<proteinExistence type="inferred from homology"/>
<dbReference type="InterPro" id="IPR036919">
    <property type="entry name" value="Ribo_uL30_ferredoxin-like_sf"/>
</dbReference>
<evidence type="ECO:0000256" key="5">
    <source>
        <dbReference type="HAMAP-Rule" id="MF_01371"/>
    </source>
</evidence>
<evidence type="ECO:0000313" key="7">
    <source>
        <dbReference type="EMBL" id="MXP46263.1"/>
    </source>
</evidence>
<evidence type="ECO:0000259" key="6">
    <source>
        <dbReference type="Pfam" id="PF00327"/>
    </source>
</evidence>
<dbReference type="RefSeq" id="WP_160729516.1">
    <property type="nucleotide sequence ID" value="NZ_CANLWR010000001.1"/>
</dbReference>
<keyword evidence="8" id="KW-1185">Reference proteome</keyword>
<feature type="domain" description="Large ribosomal subunit protein uL30-like ferredoxin-like fold" evidence="6">
    <location>
        <begin position="7"/>
        <end position="57"/>
    </location>
</feature>
<reference evidence="7 8" key="1">
    <citation type="submission" date="2019-12" db="EMBL/GenBank/DDBJ databases">
        <title>Genomic-based taxomic classification of the family Erythrobacteraceae.</title>
        <authorList>
            <person name="Xu L."/>
        </authorList>
    </citation>
    <scope>NUCLEOTIDE SEQUENCE [LARGE SCALE GENOMIC DNA]</scope>
    <source>
        <strain evidence="7 8">SW-109</strain>
    </source>
</reference>
<dbReference type="AlphaFoldDB" id="A0A6I4UXG7"/>
<evidence type="ECO:0000256" key="4">
    <source>
        <dbReference type="ARBA" id="ARBA00023274"/>
    </source>
</evidence>
<dbReference type="SUPFAM" id="SSF55129">
    <property type="entry name" value="Ribosomal protein L30p/L7e"/>
    <property type="match status" value="1"/>
</dbReference>
<sequence length="61" mass="6780">MADKKTIKIKQIGSPIRRPKDQRQTLIGLGLNKMHKVVELQDTPEVRGAVAKLPHLVAVVD</sequence>
<dbReference type="NCBIfam" id="TIGR01308">
    <property type="entry name" value="rpmD_bact"/>
    <property type="match status" value="1"/>
</dbReference>
<dbReference type="GO" id="GO:0022625">
    <property type="term" value="C:cytosolic large ribosomal subunit"/>
    <property type="evidence" value="ECO:0007669"/>
    <property type="project" value="TreeGrafter"/>
</dbReference>
<dbReference type="OrthoDB" id="9812790at2"/>
<evidence type="ECO:0000256" key="3">
    <source>
        <dbReference type="ARBA" id="ARBA00022980"/>
    </source>
</evidence>
<dbReference type="InterPro" id="IPR016082">
    <property type="entry name" value="Ribosomal_uL30_ferredoxin-like"/>
</dbReference>
<comment type="caution">
    <text evidence="7">The sequence shown here is derived from an EMBL/GenBank/DDBJ whole genome shotgun (WGS) entry which is preliminary data.</text>
</comment>
<dbReference type="PANTHER" id="PTHR15892:SF2">
    <property type="entry name" value="LARGE RIBOSOMAL SUBUNIT PROTEIN UL30M"/>
    <property type="match status" value="1"/>
</dbReference>
<gene>
    <name evidence="5 7" type="primary">rpmD</name>
    <name evidence="7" type="ORF">GRI43_02500</name>
</gene>
<dbReference type="EMBL" id="WTYP01000001">
    <property type="protein sequence ID" value="MXP46263.1"/>
    <property type="molecule type" value="Genomic_DNA"/>
</dbReference>
<keyword evidence="4 5" id="KW-0687">Ribonucleoprotein</keyword>
<dbReference type="InterPro" id="IPR005996">
    <property type="entry name" value="Ribosomal_uL30_bac-type"/>
</dbReference>
<dbReference type="PIRSF" id="PIRSF002211">
    <property type="entry name" value="Ribosomal_L30_bac-type"/>
    <property type="match status" value="1"/>
</dbReference>
<evidence type="ECO:0000256" key="2">
    <source>
        <dbReference type="ARBA" id="ARBA00011838"/>
    </source>
</evidence>
<accession>A0A6I4UXG7</accession>
<comment type="similarity">
    <text evidence="1 5">Belongs to the universal ribosomal protein uL30 family.</text>
</comment>
<dbReference type="Proteomes" id="UP000471435">
    <property type="component" value="Unassembled WGS sequence"/>
</dbReference>
<keyword evidence="3 5" id="KW-0689">Ribosomal protein</keyword>
<dbReference type="PANTHER" id="PTHR15892">
    <property type="entry name" value="MITOCHONDRIAL RIBOSOMAL PROTEIN L30"/>
    <property type="match status" value="1"/>
</dbReference>
<protein>
    <recommendedName>
        <fullName evidence="5">Large ribosomal subunit protein uL30</fullName>
    </recommendedName>
</protein>
<comment type="subunit">
    <text evidence="2 5">Part of the 50S ribosomal subunit.</text>
</comment>
<dbReference type="Gene3D" id="3.30.1390.20">
    <property type="entry name" value="Ribosomal protein L30, ferredoxin-like fold domain"/>
    <property type="match status" value="1"/>
</dbReference>
<dbReference type="Pfam" id="PF00327">
    <property type="entry name" value="Ribosomal_L30"/>
    <property type="match status" value="1"/>
</dbReference>
<dbReference type="HAMAP" id="MF_01371_B">
    <property type="entry name" value="Ribosomal_uL30_B"/>
    <property type="match status" value="1"/>
</dbReference>
<organism evidence="7 8">
    <name type="scientific">Pontixanthobacter luteolus</name>
    <dbReference type="NCBI Taxonomy" id="295089"/>
    <lineage>
        <taxon>Bacteria</taxon>
        <taxon>Pseudomonadati</taxon>
        <taxon>Pseudomonadota</taxon>
        <taxon>Alphaproteobacteria</taxon>
        <taxon>Sphingomonadales</taxon>
        <taxon>Erythrobacteraceae</taxon>
        <taxon>Pontixanthobacter</taxon>
    </lineage>
</organism>
<evidence type="ECO:0000313" key="8">
    <source>
        <dbReference type="Proteomes" id="UP000471435"/>
    </source>
</evidence>
<dbReference type="GO" id="GO:0006412">
    <property type="term" value="P:translation"/>
    <property type="evidence" value="ECO:0007669"/>
    <property type="project" value="UniProtKB-UniRule"/>
</dbReference>